<dbReference type="PANTHER" id="PTHR40943:SF1">
    <property type="entry name" value="CYTOPLASMIC PROTEIN"/>
    <property type="match status" value="1"/>
</dbReference>
<gene>
    <name evidence="2" type="ORF">MW290_21350</name>
</gene>
<feature type="domain" description="(S)-ureidoglycine aminohydrolase cupin" evidence="1">
    <location>
        <begin position="57"/>
        <end position="122"/>
    </location>
</feature>
<protein>
    <submittedName>
        <fullName evidence="2">Cupin domain-containing protein</fullName>
    </submittedName>
</protein>
<dbReference type="RefSeq" id="WP_250199684.1">
    <property type="nucleotide sequence ID" value="NZ_CP097636.1"/>
</dbReference>
<sequence length="128" mass="13824">MTTSTITTTPRGITVLHQTAQLGGFEDQGTPARPLSQPPCRLSGIDVPLPGAEGHGTGVWQCEPGRFERQLAQAEVMHILAGACRFTPTEGQPIEIRAGDTLFFPAHTTGVWEVTETLRKVFVVFKPA</sequence>
<dbReference type="PANTHER" id="PTHR40943">
    <property type="entry name" value="CYTOPLASMIC PROTEIN-RELATED"/>
    <property type="match status" value="1"/>
</dbReference>
<evidence type="ECO:0000313" key="3">
    <source>
        <dbReference type="Proteomes" id="UP001056201"/>
    </source>
</evidence>
<dbReference type="Proteomes" id="UP001056201">
    <property type="component" value="Chromosome 2"/>
</dbReference>
<dbReference type="EMBL" id="CP097636">
    <property type="protein sequence ID" value="URI11490.1"/>
    <property type="molecule type" value="Genomic_DNA"/>
</dbReference>
<dbReference type="InterPro" id="IPR008579">
    <property type="entry name" value="UGlyAH_Cupin_dom"/>
</dbReference>
<evidence type="ECO:0000259" key="1">
    <source>
        <dbReference type="Pfam" id="PF05899"/>
    </source>
</evidence>
<proteinExistence type="predicted"/>
<keyword evidence="3" id="KW-1185">Reference proteome</keyword>
<dbReference type="Gene3D" id="2.60.120.10">
    <property type="entry name" value="Jelly Rolls"/>
    <property type="match status" value="1"/>
</dbReference>
<evidence type="ECO:0000313" key="2">
    <source>
        <dbReference type="EMBL" id="URI11490.1"/>
    </source>
</evidence>
<organism evidence="2 3">
    <name type="scientific">Aquincola tertiaricarbonis</name>
    <dbReference type="NCBI Taxonomy" id="391953"/>
    <lineage>
        <taxon>Bacteria</taxon>
        <taxon>Pseudomonadati</taxon>
        <taxon>Pseudomonadota</taxon>
        <taxon>Betaproteobacteria</taxon>
        <taxon>Burkholderiales</taxon>
        <taxon>Sphaerotilaceae</taxon>
        <taxon>Aquincola</taxon>
    </lineage>
</organism>
<name>A0ABY4SH52_AQUTE</name>
<dbReference type="CDD" id="cd02227">
    <property type="entry name" value="cupin_TM1112-like"/>
    <property type="match status" value="1"/>
</dbReference>
<reference evidence="2" key="1">
    <citation type="submission" date="2022-05" db="EMBL/GenBank/DDBJ databases">
        <title>An RpoN-dependent PEP-CTERM gene is involved in floc formation of an Aquincola tertiaricarbonis strain.</title>
        <authorList>
            <person name="Qiu D."/>
            <person name="Xia M."/>
        </authorList>
    </citation>
    <scope>NUCLEOTIDE SEQUENCE</scope>
    <source>
        <strain evidence="2">RN12</strain>
    </source>
</reference>
<dbReference type="InterPro" id="IPR011051">
    <property type="entry name" value="RmlC_Cupin_sf"/>
</dbReference>
<dbReference type="SUPFAM" id="SSF51182">
    <property type="entry name" value="RmlC-like cupins"/>
    <property type="match status" value="1"/>
</dbReference>
<dbReference type="InterPro" id="IPR014710">
    <property type="entry name" value="RmlC-like_jellyroll"/>
</dbReference>
<dbReference type="Pfam" id="PF05899">
    <property type="entry name" value="Cupin_3"/>
    <property type="match status" value="1"/>
</dbReference>
<accession>A0ABY4SH52</accession>